<keyword evidence="1" id="KW-0560">Oxidoreductase</keyword>
<feature type="region of interest" description="Disordered" evidence="2">
    <location>
        <begin position="312"/>
        <end position="332"/>
    </location>
</feature>
<dbReference type="CDD" id="cd09272">
    <property type="entry name" value="RNase_HI_RT_Ty1"/>
    <property type="match status" value="1"/>
</dbReference>
<dbReference type="SUPFAM" id="SSF56672">
    <property type="entry name" value="DNA/RNA polymerases"/>
    <property type="match status" value="1"/>
</dbReference>
<name>A0A9R1WX50_LACSA</name>
<dbReference type="PANTHER" id="PTHR11439">
    <property type="entry name" value="GAG-POL-RELATED RETROTRANSPOSON"/>
    <property type="match status" value="1"/>
</dbReference>
<evidence type="ECO:0008006" key="7">
    <source>
        <dbReference type="Google" id="ProtNLM"/>
    </source>
</evidence>
<evidence type="ECO:0000256" key="1">
    <source>
        <dbReference type="ARBA" id="ARBA00023002"/>
    </source>
</evidence>
<dbReference type="PANTHER" id="PTHR11439:SF467">
    <property type="entry name" value="INTEGRASE CATALYTIC DOMAIN-CONTAINING PROTEIN"/>
    <property type="match status" value="1"/>
</dbReference>
<feature type="domain" description="Reverse transcriptase Ty1/copia-type" evidence="4">
    <location>
        <begin position="423"/>
        <end position="513"/>
    </location>
</feature>
<evidence type="ECO:0000313" key="5">
    <source>
        <dbReference type="EMBL" id="KAJ0188582.1"/>
    </source>
</evidence>
<evidence type="ECO:0000256" key="2">
    <source>
        <dbReference type="SAM" id="MobiDB-lite"/>
    </source>
</evidence>
<evidence type="ECO:0000313" key="6">
    <source>
        <dbReference type="Proteomes" id="UP000235145"/>
    </source>
</evidence>
<dbReference type="EMBL" id="NBSK02000009">
    <property type="protein sequence ID" value="KAJ0188582.1"/>
    <property type="molecule type" value="Genomic_DNA"/>
</dbReference>
<evidence type="ECO:0000259" key="3">
    <source>
        <dbReference type="Pfam" id="PF00742"/>
    </source>
</evidence>
<dbReference type="GO" id="GO:0006520">
    <property type="term" value="P:amino acid metabolic process"/>
    <property type="evidence" value="ECO:0007669"/>
    <property type="project" value="InterPro"/>
</dbReference>
<dbReference type="SUPFAM" id="SSF55347">
    <property type="entry name" value="Glyceraldehyde-3-phosphate dehydrogenase-like, C-terminal domain"/>
    <property type="match status" value="1"/>
</dbReference>
<dbReference type="AlphaFoldDB" id="A0A9R1WX50"/>
<dbReference type="InterPro" id="IPR001342">
    <property type="entry name" value="HDH_cat"/>
</dbReference>
<dbReference type="Proteomes" id="UP000235145">
    <property type="component" value="Unassembled WGS sequence"/>
</dbReference>
<organism evidence="5 6">
    <name type="scientific">Lactuca sativa</name>
    <name type="common">Garden lettuce</name>
    <dbReference type="NCBI Taxonomy" id="4236"/>
    <lineage>
        <taxon>Eukaryota</taxon>
        <taxon>Viridiplantae</taxon>
        <taxon>Streptophyta</taxon>
        <taxon>Embryophyta</taxon>
        <taxon>Tracheophyta</taxon>
        <taxon>Spermatophyta</taxon>
        <taxon>Magnoliopsida</taxon>
        <taxon>eudicotyledons</taxon>
        <taxon>Gunneridae</taxon>
        <taxon>Pentapetalae</taxon>
        <taxon>asterids</taxon>
        <taxon>campanulids</taxon>
        <taxon>Asterales</taxon>
        <taxon>Asteraceae</taxon>
        <taxon>Cichorioideae</taxon>
        <taxon>Cichorieae</taxon>
        <taxon>Lactucinae</taxon>
        <taxon>Lactuca</taxon>
    </lineage>
</organism>
<keyword evidence="6" id="KW-1185">Reference proteome</keyword>
<sequence>MEMEFEIPFPIKLKLTPRIVSLLSESYNQHVRYGASMAVGISCAGTSLSDESHGLMSGVAVSDAPTSIEPLDSCAAIKAYMTHELINKAVNQLEKTVNTKLEATVSRQIQVQFQTSGKQALQEALKSSMEASVLPAFKMSCKIMFDQIDSTFQKGMVDHTTAAHQQVEPIHGFEGYYLGMSVGTGPVRNRNRYCDIIRTGNRTAGSDAGSGPDFSMEAPVDPTKELSRLVYEHKYEEAFTSALQRSDVWIVSWLCSQVDLQGILTSNPVPLSQGGLPTLMPGVHLHQVIVVEDQVIVVETMRQDDTRCKSYKKRMQVGSKPVPNTTKQRPKANLRTSLPSIQLQPEGAFSEVVMEAKAAGYTEPDPRDDLAGTDVIILARERGLNLELLDIPVQSLVKDPLKVVMKAGDAELEMRGRRSAGQKRFGDDDFIILLLYVDDMLIVGKNAERIVQLKKQLSKSFAMKDLGPTKQILGIRITRDRASKKLHMSQEQYIEKVLCRFNMDKAKVVSSPLTTNFKLTDRDCPSTKKEIEEMDRVPYASAVGSLMYAMVCTRPDIAHAVGVVSRFLSNPGKKHWEVVKWIFRYLRGTSKLGITFGNGAPMLVGYTDSDMAGNKDNMKSTSGYLMTFAGGAVSWQSRLQKCVALSTTEAEYMAATEACKELLWLKRFMQELGFMQKRYMVLCDNQSAIHLAKNSMFHKRTKHIDVRYHWIRDALEDKSFELEKVHTDDNGSDMLTKALAREKLKICCSIAGMANSSS</sequence>
<evidence type="ECO:0000259" key="4">
    <source>
        <dbReference type="Pfam" id="PF07727"/>
    </source>
</evidence>
<feature type="domain" description="Homoserine dehydrogenase catalytic" evidence="3">
    <location>
        <begin position="345"/>
        <end position="407"/>
    </location>
</feature>
<dbReference type="Pfam" id="PF00742">
    <property type="entry name" value="Homoserine_dh"/>
    <property type="match status" value="1"/>
</dbReference>
<dbReference type="Gene3D" id="3.30.360.10">
    <property type="entry name" value="Dihydrodipicolinate Reductase, domain 2"/>
    <property type="match status" value="1"/>
</dbReference>
<dbReference type="InterPro" id="IPR013103">
    <property type="entry name" value="RVT_2"/>
</dbReference>
<accession>A0A9R1WX50</accession>
<gene>
    <name evidence="5" type="ORF">LSAT_V11C900469910</name>
</gene>
<protein>
    <recommendedName>
        <fullName evidence="7">Reverse transcriptase Ty1/copia-type domain-containing protein</fullName>
    </recommendedName>
</protein>
<comment type="caution">
    <text evidence="5">The sequence shown here is derived from an EMBL/GenBank/DDBJ whole genome shotgun (WGS) entry which is preliminary data.</text>
</comment>
<dbReference type="GO" id="GO:0016491">
    <property type="term" value="F:oxidoreductase activity"/>
    <property type="evidence" value="ECO:0007669"/>
    <property type="project" value="UniProtKB-KW"/>
</dbReference>
<reference evidence="5 6" key="1">
    <citation type="journal article" date="2017" name="Nat. Commun.">
        <title>Genome assembly with in vitro proximity ligation data and whole-genome triplication in lettuce.</title>
        <authorList>
            <person name="Reyes-Chin-Wo S."/>
            <person name="Wang Z."/>
            <person name="Yang X."/>
            <person name="Kozik A."/>
            <person name="Arikit S."/>
            <person name="Song C."/>
            <person name="Xia L."/>
            <person name="Froenicke L."/>
            <person name="Lavelle D.O."/>
            <person name="Truco M.J."/>
            <person name="Xia R."/>
            <person name="Zhu S."/>
            <person name="Xu C."/>
            <person name="Xu H."/>
            <person name="Xu X."/>
            <person name="Cox K."/>
            <person name="Korf I."/>
            <person name="Meyers B.C."/>
            <person name="Michelmore R.W."/>
        </authorList>
    </citation>
    <scope>NUCLEOTIDE SEQUENCE [LARGE SCALE GENOMIC DNA]</scope>
    <source>
        <strain evidence="6">cv. Salinas</strain>
        <tissue evidence="5">Seedlings</tissue>
    </source>
</reference>
<proteinExistence type="predicted"/>
<dbReference type="Pfam" id="PF07727">
    <property type="entry name" value="RVT_2"/>
    <property type="match status" value="1"/>
</dbReference>
<dbReference type="InterPro" id="IPR043502">
    <property type="entry name" value="DNA/RNA_pol_sf"/>
</dbReference>